<dbReference type="InterPro" id="IPR013767">
    <property type="entry name" value="PAS_fold"/>
</dbReference>
<dbReference type="EMBL" id="BJZO01000011">
    <property type="protein sequence ID" value="GEO80512.1"/>
    <property type="molecule type" value="Genomic_DNA"/>
</dbReference>
<dbReference type="InterPro" id="IPR035965">
    <property type="entry name" value="PAS-like_dom_sf"/>
</dbReference>
<evidence type="ECO:0000259" key="5">
    <source>
        <dbReference type="PROSITE" id="PS50113"/>
    </source>
</evidence>
<dbReference type="NCBIfam" id="TIGR00254">
    <property type="entry name" value="GGDEF"/>
    <property type="match status" value="1"/>
</dbReference>
<dbReference type="Proteomes" id="UP000321567">
    <property type="component" value="Unassembled WGS sequence"/>
</dbReference>
<keyword evidence="8" id="KW-1185">Reference proteome</keyword>
<dbReference type="SUPFAM" id="SSF55785">
    <property type="entry name" value="PYP-like sensor domain (PAS domain)"/>
    <property type="match status" value="1"/>
</dbReference>
<name>A0A512H4X1_9PROT</name>
<dbReference type="InterPro" id="IPR000160">
    <property type="entry name" value="GGDEF_dom"/>
</dbReference>
<dbReference type="Pfam" id="PF00989">
    <property type="entry name" value="PAS"/>
    <property type="match status" value="1"/>
</dbReference>
<dbReference type="InterPro" id="IPR000700">
    <property type="entry name" value="PAS-assoc_C"/>
</dbReference>
<dbReference type="PANTHER" id="PTHR46663">
    <property type="entry name" value="DIGUANYLATE CYCLASE DGCT-RELATED"/>
    <property type="match status" value="1"/>
</dbReference>
<dbReference type="InterPro" id="IPR000014">
    <property type="entry name" value="PAS"/>
</dbReference>
<feature type="signal peptide" evidence="3">
    <location>
        <begin position="1"/>
        <end position="23"/>
    </location>
</feature>
<dbReference type="InterPro" id="IPR043128">
    <property type="entry name" value="Rev_trsase/Diguanyl_cyclase"/>
</dbReference>
<dbReference type="SMART" id="SM00267">
    <property type="entry name" value="GGDEF"/>
    <property type="match status" value="1"/>
</dbReference>
<dbReference type="NCBIfam" id="TIGR00229">
    <property type="entry name" value="sensory_box"/>
    <property type="match status" value="1"/>
</dbReference>
<dbReference type="SUPFAM" id="SSF55073">
    <property type="entry name" value="Nucleotide cyclase"/>
    <property type="match status" value="1"/>
</dbReference>
<dbReference type="InterPro" id="IPR029787">
    <property type="entry name" value="Nucleotide_cyclase"/>
</dbReference>
<evidence type="ECO:0000313" key="7">
    <source>
        <dbReference type="EMBL" id="GEO80512.1"/>
    </source>
</evidence>
<feature type="chain" id="PRO_5021718751" description="Diguanylate cyclase" evidence="3">
    <location>
        <begin position="24"/>
        <end position="383"/>
    </location>
</feature>
<dbReference type="FunFam" id="3.30.70.270:FF:000001">
    <property type="entry name" value="Diguanylate cyclase domain protein"/>
    <property type="match status" value="1"/>
</dbReference>
<evidence type="ECO:0000256" key="3">
    <source>
        <dbReference type="SAM" id="SignalP"/>
    </source>
</evidence>
<feature type="transmembrane region" description="Helical" evidence="2">
    <location>
        <begin position="34"/>
        <end position="57"/>
    </location>
</feature>
<evidence type="ECO:0000256" key="2">
    <source>
        <dbReference type="SAM" id="Phobius"/>
    </source>
</evidence>
<reference evidence="7 8" key="1">
    <citation type="submission" date="2019-07" db="EMBL/GenBank/DDBJ databases">
        <title>Whole genome shotgun sequence of Rhodospirillum oryzae NBRC 107573.</title>
        <authorList>
            <person name="Hosoyama A."/>
            <person name="Uohara A."/>
            <person name="Ohji S."/>
            <person name="Ichikawa N."/>
        </authorList>
    </citation>
    <scope>NUCLEOTIDE SEQUENCE [LARGE SCALE GENOMIC DNA]</scope>
    <source>
        <strain evidence="7 8">NBRC 107573</strain>
    </source>
</reference>
<comment type="caution">
    <text evidence="7">The sequence shown here is derived from an EMBL/GenBank/DDBJ whole genome shotgun (WGS) entry which is preliminary data.</text>
</comment>
<dbReference type="CDD" id="cd00130">
    <property type="entry name" value="PAS"/>
    <property type="match status" value="1"/>
</dbReference>
<dbReference type="PROSITE" id="PS50112">
    <property type="entry name" value="PAS"/>
    <property type="match status" value="1"/>
</dbReference>
<feature type="domain" description="PAC" evidence="5">
    <location>
        <begin position="153"/>
        <end position="203"/>
    </location>
</feature>
<evidence type="ECO:0000313" key="8">
    <source>
        <dbReference type="Proteomes" id="UP000321567"/>
    </source>
</evidence>
<dbReference type="Pfam" id="PF00990">
    <property type="entry name" value="GGDEF"/>
    <property type="match status" value="1"/>
</dbReference>
<dbReference type="GO" id="GO:0003824">
    <property type="term" value="F:catalytic activity"/>
    <property type="evidence" value="ECO:0007669"/>
    <property type="project" value="UniProtKB-ARBA"/>
</dbReference>
<dbReference type="Gene3D" id="3.30.70.270">
    <property type="match status" value="1"/>
</dbReference>
<accession>A0A512H4X1</accession>
<keyword evidence="2" id="KW-1133">Transmembrane helix</keyword>
<dbReference type="Gene3D" id="3.30.450.20">
    <property type="entry name" value="PAS domain"/>
    <property type="match status" value="1"/>
</dbReference>
<sequence length="383" mass="41650">MIVSLCLWIAVFLPAALALPAPALDPALADENWVGLSLCAVVGLMGLVGGVAAHTHLSNLRLQRLLRDHAEAREALRESEARLRALADTAGVGIFMIQRGRLTLVNPALCALLGRDEAALMALNDPISLVHPDDRAVARARAQARERGQQTPQRYEIRLLGPEGREAWVELSAARVTAGDRPAIIGTVYDLTERRQIEEQIRHLAHHDALTGLPNRALFSDRLQQAMARAERDDHRVALLFVDLDRFKPINDTLGHAVGDLVLQTVARRLRASLRASDTVGRVGGDEFVVVLEPVNDVSDAVTVARKLRRSVALPIATEERDVSVSSSIGIALYPDHATTEVMLCQCADLAMYAAKRAGRDGVRLFDPEEMAGAPRESSSTPD</sequence>
<dbReference type="InterPro" id="IPR001610">
    <property type="entry name" value="PAC"/>
</dbReference>
<keyword evidence="1" id="KW-0175">Coiled coil</keyword>
<feature type="coiled-coil region" evidence="1">
    <location>
        <begin position="62"/>
        <end position="89"/>
    </location>
</feature>
<evidence type="ECO:0000259" key="4">
    <source>
        <dbReference type="PROSITE" id="PS50112"/>
    </source>
</evidence>
<evidence type="ECO:0000259" key="6">
    <source>
        <dbReference type="PROSITE" id="PS50887"/>
    </source>
</evidence>
<organism evidence="7 8">
    <name type="scientific">Pararhodospirillum oryzae</name>
    <dbReference type="NCBI Taxonomy" id="478448"/>
    <lineage>
        <taxon>Bacteria</taxon>
        <taxon>Pseudomonadati</taxon>
        <taxon>Pseudomonadota</taxon>
        <taxon>Alphaproteobacteria</taxon>
        <taxon>Rhodospirillales</taxon>
        <taxon>Rhodospirillaceae</taxon>
        <taxon>Pararhodospirillum</taxon>
    </lineage>
</organism>
<keyword evidence="2" id="KW-0472">Membrane</keyword>
<dbReference type="PROSITE" id="PS50113">
    <property type="entry name" value="PAC"/>
    <property type="match status" value="1"/>
</dbReference>
<dbReference type="SMART" id="SM00086">
    <property type="entry name" value="PAC"/>
    <property type="match status" value="1"/>
</dbReference>
<dbReference type="SMART" id="SM00091">
    <property type="entry name" value="PAS"/>
    <property type="match status" value="1"/>
</dbReference>
<feature type="domain" description="GGDEF" evidence="6">
    <location>
        <begin position="235"/>
        <end position="368"/>
    </location>
</feature>
<protein>
    <recommendedName>
        <fullName evidence="9">Diguanylate cyclase</fullName>
    </recommendedName>
</protein>
<keyword evidence="2" id="KW-0812">Transmembrane</keyword>
<feature type="domain" description="PAS" evidence="4">
    <location>
        <begin position="100"/>
        <end position="149"/>
    </location>
</feature>
<evidence type="ECO:0008006" key="9">
    <source>
        <dbReference type="Google" id="ProtNLM"/>
    </source>
</evidence>
<evidence type="ECO:0000256" key="1">
    <source>
        <dbReference type="SAM" id="Coils"/>
    </source>
</evidence>
<dbReference type="CDD" id="cd01949">
    <property type="entry name" value="GGDEF"/>
    <property type="match status" value="1"/>
</dbReference>
<dbReference type="AlphaFoldDB" id="A0A512H4X1"/>
<gene>
    <name evidence="7" type="ORF">ROR02_06430</name>
</gene>
<dbReference type="PROSITE" id="PS50887">
    <property type="entry name" value="GGDEF"/>
    <property type="match status" value="1"/>
</dbReference>
<dbReference type="GO" id="GO:0006355">
    <property type="term" value="P:regulation of DNA-templated transcription"/>
    <property type="evidence" value="ECO:0007669"/>
    <property type="project" value="InterPro"/>
</dbReference>
<proteinExistence type="predicted"/>
<keyword evidence="3" id="KW-0732">Signal</keyword>
<dbReference type="PANTHER" id="PTHR46663:SF3">
    <property type="entry name" value="SLL0267 PROTEIN"/>
    <property type="match status" value="1"/>
</dbReference>
<dbReference type="InterPro" id="IPR052163">
    <property type="entry name" value="DGC-Regulatory_Protein"/>
</dbReference>